<protein>
    <recommendedName>
        <fullName evidence="5">Sel1 repeat family protein</fullName>
    </recommendedName>
</protein>
<evidence type="ECO:0000256" key="2">
    <source>
        <dbReference type="SAM" id="Phobius"/>
    </source>
</evidence>
<dbReference type="Gene3D" id="1.25.40.10">
    <property type="entry name" value="Tetratricopeptide repeat domain"/>
    <property type="match status" value="2"/>
</dbReference>
<feature type="compositionally biased region" description="Polar residues" evidence="1">
    <location>
        <begin position="381"/>
        <end position="392"/>
    </location>
</feature>
<dbReference type="EMBL" id="CAKLDM010000001">
    <property type="protein sequence ID" value="CAH0537747.1"/>
    <property type="molecule type" value="Genomic_DNA"/>
</dbReference>
<dbReference type="SMART" id="SM00671">
    <property type="entry name" value="SEL1"/>
    <property type="match status" value="4"/>
</dbReference>
<evidence type="ECO:0000256" key="1">
    <source>
        <dbReference type="SAM" id="MobiDB-lite"/>
    </source>
</evidence>
<keyword evidence="2" id="KW-0472">Membrane</keyword>
<dbReference type="Proteomes" id="UP000838748">
    <property type="component" value="Unassembled WGS sequence"/>
</dbReference>
<feature type="region of interest" description="Disordered" evidence="1">
    <location>
        <begin position="339"/>
        <end position="392"/>
    </location>
</feature>
<dbReference type="InterPro" id="IPR052945">
    <property type="entry name" value="Mitotic_Regulator"/>
</dbReference>
<dbReference type="RefSeq" id="WP_237360641.1">
    <property type="nucleotide sequence ID" value="NZ_CAKLDM010000001.1"/>
</dbReference>
<keyword evidence="4" id="KW-1185">Reference proteome</keyword>
<comment type="caution">
    <text evidence="3">The sequence shown here is derived from an EMBL/GenBank/DDBJ whole genome shotgun (WGS) entry which is preliminary data.</text>
</comment>
<dbReference type="Pfam" id="PF08238">
    <property type="entry name" value="Sel1"/>
    <property type="match status" value="4"/>
</dbReference>
<keyword evidence="2" id="KW-0812">Transmembrane</keyword>
<evidence type="ECO:0008006" key="5">
    <source>
        <dbReference type="Google" id="ProtNLM"/>
    </source>
</evidence>
<dbReference type="PANTHER" id="PTHR43628">
    <property type="entry name" value="ACTIVATOR OF C KINASE PROTEIN 1-RELATED"/>
    <property type="match status" value="1"/>
</dbReference>
<reference evidence="3" key="1">
    <citation type="submission" date="2021-11" db="EMBL/GenBank/DDBJ databases">
        <authorList>
            <person name="Rodrigo-Torres L."/>
            <person name="Arahal R. D."/>
            <person name="Lucena T."/>
        </authorList>
    </citation>
    <scope>NUCLEOTIDE SEQUENCE</scope>
    <source>
        <strain evidence="3">CECT 7928</strain>
    </source>
</reference>
<dbReference type="InterPro" id="IPR006597">
    <property type="entry name" value="Sel1-like"/>
</dbReference>
<organism evidence="3 4">
    <name type="scientific">Vibrio marisflavi CECT 7928</name>
    <dbReference type="NCBI Taxonomy" id="634439"/>
    <lineage>
        <taxon>Bacteria</taxon>
        <taxon>Pseudomonadati</taxon>
        <taxon>Pseudomonadota</taxon>
        <taxon>Gammaproteobacteria</taxon>
        <taxon>Vibrionales</taxon>
        <taxon>Vibrionaceae</taxon>
        <taxon>Vibrio</taxon>
    </lineage>
</organism>
<accession>A0ABN8E0F5</accession>
<feature type="transmembrane region" description="Helical" evidence="2">
    <location>
        <begin position="6"/>
        <end position="27"/>
    </location>
</feature>
<dbReference type="SUPFAM" id="SSF81901">
    <property type="entry name" value="HCP-like"/>
    <property type="match status" value="1"/>
</dbReference>
<keyword evidence="2" id="KW-1133">Transmembrane helix</keyword>
<evidence type="ECO:0000313" key="3">
    <source>
        <dbReference type="EMBL" id="CAH0537747.1"/>
    </source>
</evidence>
<dbReference type="InterPro" id="IPR011990">
    <property type="entry name" value="TPR-like_helical_dom_sf"/>
</dbReference>
<name>A0ABN8E0F5_9VIBR</name>
<sequence length="392" mass="44204">MNIFGIAIGVTGLALILVFLWMLSLSMRRKRLEKEKKEREIAYRKALEKDRKQEHQEKVSKAEGGDIATILFLAKEAERKNLKEAMYWYNKAAELDNVTGMYGVVRVSARVHQDALVKERARFWQLRIKAAEGSLPANYDVGLAYFHGRGTTKDIQKGLKFIQQSAHENHIQSILFLGDWHLSAQNPKKNAREALVWYKTAAQLRSNIGRIKLGNCYIKGLGSPQDHNRGVYWLERAAEKGDSKAMYLAGEAWIDRGASGNSIAYIWLFLSASFGYEPAKSLRDQVGSEIGVDTIVGLQTFAKPMLKKIEEKTVSKHSIIKVLNKLYKRNIPLVDELGSPLQANDKEGNTGTENDVPFTEITTNEEEKAEEDSDEIITSKLDFSSSPIDKSH</sequence>
<proteinExistence type="predicted"/>
<evidence type="ECO:0000313" key="4">
    <source>
        <dbReference type="Proteomes" id="UP000838748"/>
    </source>
</evidence>
<gene>
    <name evidence="3" type="ORF">VMF7928_01300</name>
</gene>
<dbReference type="PANTHER" id="PTHR43628:SF1">
    <property type="entry name" value="CHITIN SYNTHASE REGULATORY FACTOR 2-RELATED"/>
    <property type="match status" value="1"/>
</dbReference>
<feature type="compositionally biased region" description="Acidic residues" evidence="1">
    <location>
        <begin position="363"/>
        <end position="375"/>
    </location>
</feature>